<reference evidence="7" key="1">
    <citation type="submission" date="2020-06" db="EMBL/GenBank/DDBJ databases">
        <title>Draft genomic sequecing of Geomonas sp. Red736.</title>
        <authorList>
            <person name="Itoh H."/>
            <person name="Xu Z.X."/>
            <person name="Ushijima N."/>
            <person name="Masuda Y."/>
            <person name="Shiratori Y."/>
            <person name="Senoo K."/>
        </authorList>
    </citation>
    <scope>NUCLEOTIDE SEQUENCE [LARGE SCALE GENOMIC DNA]</scope>
    <source>
        <strain evidence="7">Red736</strain>
    </source>
</reference>
<protein>
    <submittedName>
        <fullName evidence="6">Glycosyltransferase family 61 protein</fullName>
    </submittedName>
</protein>
<reference evidence="6" key="3">
    <citation type="submission" date="2022-04" db="EMBL/GenBank/DDBJ databases">
        <authorList>
            <person name="Liu G."/>
        </authorList>
    </citation>
    <scope>NUCLEOTIDE SEQUENCE</scope>
    <source>
        <strain evidence="6">RG22</strain>
    </source>
</reference>
<dbReference type="Pfam" id="PF04577">
    <property type="entry name" value="Glyco_transf_61"/>
    <property type="match status" value="1"/>
</dbReference>
<evidence type="ECO:0000313" key="5">
    <source>
        <dbReference type="EMBL" id="GFO66110.1"/>
    </source>
</evidence>
<feature type="domain" description="Glycosyltransferase 61 catalytic" evidence="4">
    <location>
        <begin position="150"/>
        <end position="326"/>
    </location>
</feature>
<evidence type="ECO:0000256" key="1">
    <source>
        <dbReference type="ARBA" id="ARBA00022676"/>
    </source>
</evidence>
<evidence type="ECO:0000256" key="2">
    <source>
        <dbReference type="ARBA" id="ARBA00022679"/>
    </source>
</evidence>
<evidence type="ECO:0000256" key="3">
    <source>
        <dbReference type="ARBA" id="ARBA00023180"/>
    </source>
</evidence>
<dbReference type="Proteomes" id="UP000568888">
    <property type="component" value="Unassembled WGS sequence"/>
</dbReference>
<sequence>MTGLTETAAKRRKQLLRFISTDLLGPIAGKMPKSCIESLEKASSYSDVSSHILDIVPVIEPCIVKHDVAAKLPPFIRTEAVFGKRKLYLLRNATVSPASGMAWIGNRILEESVGSLRRIMDWGDVLHEPLLPARELRIPEPVVICHPATYYHWLLEVLPNVLFAVATFPDLKIVLPENPPRYVMDGLAAALGRDAQDDFLFASGPIRVQRLVVPQYHTQPEFTPPQVLELLRSAVKAKVVPQVPSSAGRPPSGARIYVSRQKSRRRLAGEAELEARLREMGFAVLHCEELSFAEQVRAFHRAEVVVGCHGAGLSNLAWCEPPCRVVEIFPRNYILDCFAWLSFSHGFDYRYVICSTGHRIDEQAMEAVIAAVP</sequence>
<dbReference type="PANTHER" id="PTHR20961">
    <property type="entry name" value="GLYCOSYLTRANSFERASE"/>
    <property type="match status" value="1"/>
</dbReference>
<dbReference type="GO" id="GO:0016757">
    <property type="term" value="F:glycosyltransferase activity"/>
    <property type="evidence" value="ECO:0007669"/>
    <property type="project" value="UniProtKB-KW"/>
</dbReference>
<organism evidence="5 7">
    <name type="scientific">Geomonas paludis</name>
    <dbReference type="NCBI Taxonomy" id="2740185"/>
    <lineage>
        <taxon>Bacteria</taxon>
        <taxon>Pseudomonadati</taxon>
        <taxon>Thermodesulfobacteriota</taxon>
        <taxon>Desulfuromonadia</taxon>
        <taxon>Geobacterales</taxon>
        <taxon>Geobacteraceae</taxon>
        <taxon>Geomonas</taxon>
    </lineage>
</organism>
<dbReference type="InterPro" id="IPR007657">
    <property type="entry name" value="Glycosyltransferase_61"/>
</dbReference>
<name>A0A6V8N173_9BACT</name>
<keyword evidence="3" id="KW-0325">Glycoprotein</keyword>
<evidence type="ECO:0000313" key="7">
    <source>
        <dbReference type="Proteomes" id="UP000568888"/>
    </source>
</evidence>
<evidence type="ECO:0000259" key="4">
    <source>
        <dbReference type="Pfam" id="PF04577"/>
    </source>
</evidence>
<accession>A0A6V8N173</accession>
<proteinExistence type="predicted"/>
<reference evidence="5" key="2">
    <citation type="journal article" date="2021" name="Int. J. Syst. Evol. Microbiol.">
        <title>Geomonas silvestris sp. nov., Geomonas paludis sp. nov. and Geomonas limicola sp. nov., isolated from terrestrial environments, and emended description of the genus Geomonas.</title>
        <authorList>
            <person name="Itoh H."/>
            <person name="Xu Z."/>
            <person name="Masuda Y."/>
            <person name="Ushijima N."/>
            <person name="Hayakawa C."/>
            <person name="Shiratori Y."/>
            <person name="Senoo K."/>
        </authorList>
    </citation>
    <scope>NUCLEOTIDE SEQUENCE</scope>
    <source>
        <strain evidence="5">Red736</strain>
    </source>
</reference>
<dbReference type="EMBL" id="BLXY01000017">
    <property type="protein sequence ID" value="GFO66110.1"/>
    <property type="molecule type" value="Genomic_DNA"/>
</dbReference>
<keyword evidence="8" id="KW-1185">Reference proteome</keyword>
<dbReference type="InterPro" id="IPR049625">
    <property type="entry name" value="Glyco_transf_61_cat"/>
</dbReference>
<keyword evidence="1" id="KW-0328">Glycosyltransferase</keyword>
<evidence type="ECO:0000313" key="8">
    <source>
        <dbReference type="Proteomes" id="UP000831485"/>
    </source>
</evidence>
<gene>
    <name evidence="5" type="ORF">GMPD_40290</name>
    <name evidence="6" type="ORF">M1B72_05505</name>
</gene>
<dbReference type="EMBL" id="CP096574">
    <property type="protein sequence ID" value="UPU37165.1"/>
    <property type="molecule type" value="Genomic_DNA"/>
</dbReference>
<evidence type="ECO:0000313" key="6">
    <source>
        <dbReference type="EMBL" id="UPU37165.1"/>
    </source>
</evidence>
<dbReference type="Proteomes" id="UP000831485">
    <property type="component" value="Chromosome"/>
</dbReference>
<keyword evidence="2" id="KW-0808">Transferase</keyword>
<dbReference type="AlphaFoldDB" id="A0A6V8N173"/>
<dbReference type="RefSeq" id="WP_183350787.1">
    <property type="nucleotide sequence ID" value="NZ_BLXY01000017.1"/>
</dbReference>